<keyword evidence="2 9" id="KW-0808">Transferase</keyword>
<feature type="domain" description="tRNA nucleotidyltransferase/poly(A) polymerase RNA and SrmB- binding" evidence="11">
    <location>
        <begin position="183"/>
        <end position="237"/>
    </location>
</feature>
<gene>
    <name evidence="13" type="ORF">HXM91_07315</name>
</gene>
<dbReference type="InterPro" id="IPR032810">
    <property type="entry name" value="CCA-adding_enz_C"/>
</dbReference>
<dbReference type="EMBL" id="JABZRB010000221">
    <property type="protein sequence ID" value="MBF1305640.1"/>
    <property type="molecule type" value="Genomic_DNA"/>
</dbReference>
<evidence type="ECO:0000313" key="13">
    <source>
        <dbReference type="EMBL" id="MBF1305640.1"/>
    </source>
</evidence>
<dbReference type="PANTHER" id="PTHR46173:SF1">
    <property type="entry name" value="CCA TRNA NUCLEOTIDYLTRANSFERASE 1, MITOCHONDRIAL"/>
    <property type="match status" value="1"/>
</dbReference>
<evidence type="ECO:0000259" key="11">
    <source>
        <dbReference type="Pfam" id="PF12627"/>
    </source>
</evidence>
<keyword evidence="6" id="KW-0547">Nucleotide-binding</keyword>
<dbReference type="AlphaFoldDB" id="A0A930DZ88"/>
<feature type="domain" description="CCA-adding enzyme C-terminal" evidence="12">
    <location>
        <begin position="262"/>
        <end position="415"/>
    </location>
</feature>
<dbReference type="InterPro" id="IPR032828">
    <property type="entry name" value="PolyA_RNA-bd"/>
</dbReference>
<dbReference type="InterPro" id="IPR043519">
    <property type="entry name" value="NT_sf"/>
</dbReference>
<dbReference type="Pfam" id="PF12627">
    <property type="entry name" value="PolyA_pol_RNAbd"/>
    <property type="match status" value="1"/>
</dbReference>
<reference evidence="13" key="1">
    <citation type="submission" date="2020-04" db="EMBL/GenBank/DDBJ databases">
        <title>Deep metagenomics examines the oral microbiome during advanced dental caries in children, revealing novel taxa and co-occurrences with host molecules.</title>
        <authorList>
            <person name="Baker J.L."/>
            <person name="Morton J.T."/>
            <person name="Dinis M."/>
            <person name="Alvarez R."/>
            <person name="Tran N.C."/>
            <person name="Knight R."/>
            <person name="Edlund A."/>
        </authorList>
    </citation>
    <scope>NUCLEOTIDE SEQUENCE</scope>
    <source>
        <strain evidence="13">JCVI_48_bin.5</strain>
    </source>
</reference>
<dbReference type="Pfam" id="PF01743">
    <property type="entry name" value="PolyA_pol"/>
    <property type="match status" value="1"/>
</dbReference>
<comment type="similarity">
    <text evidence="9">Belongs to the tRNA nucleotidyltransferase/poly(A) polymerase family.</text>
</comment>
<dbReference type="GO" id="GO:0004810">
    <property type="term" value="F:CCA tRNA nucleotidyltransferase activity"/>
    <property type="evidence" value="ECO:0007669"/>
    <property type="project" value="UniProtKB-EC"/>
</dbReference>
<dbReference type="InterPro" id="IPR002646">
    <property type="entry name" value="PolA_pol_head_dom"/>
</dbReference>
<dbReference type="PANTHER" id="PTHR46173">
    <property type="entry name" value="CCA TRNA NUCLEOTIDYLTRANSFERASE 1, MITOCHONDRIAL"/>
    <property type="match status" value="1"/>
</dbReference>
<dbReference type="Gene3D" id="3.30.460.10">
    <property type="entry name" value="Beta Polymerase, domain 2"/>
    <property type="match status" value="1"/>
</dbReference>
<comment type="caution">
    <text evidence="13">The sequence shown here is derived from an EMBL/GenBank/DDBJ whole genome shotgun (WGS) entry which is preliminary data.</text>
</comment>
<evidence type="ECO:0000256" key="5">
    <source>
        <dbReference type="ARBA" id="ARBA00022723"/>
    </source>
</evidence>
<comment type="cofactor">
    <cofactor evidence="1">
        <name>Mg(2+)</name>
        <dbReference type="ChEBI" id="CHEBI:18420"/>
    </cofactor>
</comment>
<evidence type="ECO:0000256" key="8">
    <source>
        <dbReference type="ARBA" id="ARBA00022884"/>
    </source>
</evidence>
<keyword evidence="5" id="KW-0479">Metal-binding</keyword>
<evidence type="ECO:0000313" key="14">
    <source>
        <dbReference type="Proteomes" id="UP000780721"/>
    </source>
</evidence>
<keyword evidence="8 9" id="KW-0694">RNA-binding</keyword>
<evidence type="ECO:0000256" key="2">
    <source>
        <dbReference type="ARBA" id="ARBA00022679"/>
    </source>
</evidence>
<sequence length="420" mass="47583">MKDPKAIQITVPKGVEHIIRQIEQAGYEAYAVGGCVRDALLGREPEDWDITTSAKPEVVKSLFLRTIDTGIEHGTVTVLLSPREAGEGDRAFEVTTYRVDGIYEDGRHPKAVSFTGSLEEDLARRDFTINAMAYHMDRGIIDCYHGQEDLENKRIRTVGRAEERFTEDALRMMRGIRFSAQLDFQIEADCLQAMLALRENLGKVSKERIAVELVKLLCSRHPERVKMLFSTGLSDFVTQHFSEIEKRGIPSLLGNAKDKKYLRLGLLLRHLPEYAKEILEELKLDRECIDQASAFVELFSLEEADSPYALRKRLSRYGLELVQDFYETKALLLENVSNTPGKAMAEQVKIRLLWLQKIQQEGDCYTLTDLAIKGKDLLSIGVKAGPAMGELLHQALDYVMQNPSDNEREALLSFVKSRIC</sequence>
<organism evidence="13 14">
    <name type="scientific">Oribacterium sinus</name>
    <dbReference type="NCBI Taxonomy" id="237576"/>
    <lineage>
        <taxon>Bacteria</taxon>
        <taxon>Bacillati</taxon>
        <taxon>Bacillota</taxon>
        <taxon>Clostridia</taxon>
        <taxon>Lachnospirales</taxon>
        <taxon>Lachnospiraceae</taxon>
        <taxon>Oribacterium</taxon>
    </lineage>
</organism>
<evidence type="ECO:0000256" key="6">
    <source>
        <dbReference type="ARBA" id="ARBA00022741"/>
    </source>
</evidence>
<evidence type="ECO:0000256" key="9">
    <source>
        <dbReference type="RuleBase" id="RU003953"/>
    </source>
</evidence>
<protein>
    <submittedName>
        <fullName evidence="13">CCA tRNA nucleotidyltransferase</fullName>
        <ecNumber evidence="13">2.7.7.72</ecNumber>
    </submittedName>
</protein>
<keyword evidence="4 13" id="KW-0548">Nucleotidyltransferase</keyword>
<evidence type="ECO:0000259" key="10">
    <source>
        <dbReference type="Pfam" id="PF01743"/>
    </source>
</evidence>
<dbReference type="EC" id="2.7.7.72" evidence="13"/>
<dbReference type="GO" id="GO:0046872">
    <property type="term" value="F:metal ion binding"/>
    <property type="evidence" value="ECO:0007669"/>
    <property type="project" value="UniProtKB-KW"/>
</dbReference>
<proteinExistence type="inferred from homology"/>
<dbReference type="SUPFAM" id="SSF81891">
    <property type="entry name" value="Poly A polymerase C-terminal region-like"/>
    <property type="match status" value="1"/>
</dbReference>
<dbReference type="GO" id="GO:0000166">
    <property type="term" value="F:nucleotide binding"/>
    <property type="evidence" value="ECO:0007669"/>
    <property type="project" value="UniProtKB-KW"/>
</dbReference>
<dbReference type="Proteomes" id="UP000780721">
    <property type="component" value="Unassembled WGS sequence"/>
</dbReference>
<dbReference type="Pfam" id="PF13735">
    <property type="entry name" value="tRNA_NucTran2_2"/>
    <property type="match status" value="1"/>
</dbReference>
<evidence type="ECO:0000259" key="12">
    <source>
        <dbReference type="Pfam" id="PF13735"/>
    </source>
</evidence>
<dbReference type="Gene3D" id="1.10.3090.10">
    <property type="entry name" value="cca-adding enzyme, domain 2"/>
    <property type="match status" value="1"/>
</dbReference>
<accession>A0A930DZ88</accession>
<dbReference type="GO" id="GO:0000049">
    <property type="term" value="F:tRNA binding"/>
    <property type="evidence" value="ECO:0007669"/>
    <property type="project" value="TreeGrafter"/>
</dbReference>
<dbReference type="SUPFAM" id="SSF81301">
    <property type="entry name" value="Nucleotidyltransferase"/>
    <property type="match status" value="1"/>
</dbReference>
<dbReference type="NCBIfam" id="NF009814">
    <property type="entry name" value="PRK13299.1"/>
    <property type="match status" value="1"/>
</dbReference>
<dbReference type="GO" id="GO:0008033">
    <property type="term" value="P:tRNA processing"/>
    <property type="evidence" value="ECO:0007669"/>
    <property type="project" value="UniProtKB-KW"/>
</dbReference>
<evidence type="ECO:0000256" key="4">
    <source>
        <dbReference type="ARBA" id="ARBA00022695"/>
    </source>
</evidence>
<evidence type="ECO:0000256" key="7">
    <source>
        <dbReference type="ARBA" id="ARBA00022842"/>
    </source>
</evidence>
<keyword evidence="7" id="KW-0460">Magnesium</keyword>
<dbReference type="CDD" id="cd05398">
    <property type="entry name" value="NT_ClassII-CCAase"/>
    <property type="match status" value="1"/>
</dbReference>
<evidence type="ECO:0000256" key="1">
    <source>
        <dbReference type="ARBA" id="ARBA00001946"/>
    </source>
</evidence>
<evidence type="ECO:0000256" key="3">
    <source>
        <dbReference type="ARBA" id="ARBA00022694"/>
    </source>
</evidence>
<feature type="domain" description="Poly A polymerase head" evidence="10">
    <location>
        <begin position="29"/>
        <end position="156"/>
    </location>
</feature>
<keyword evidence="3" id="KW-0819">tRNA processing</keyword>
<name>A0A930DZ88_9FIRM</name>
<dbReference type="InterPro" id="IPR050264">
    <property type="entry name" value="Bact_CCA-adding_enz_type3_sf"/>
</dbReference>
<dbReference type="Gene3D" id="1.10.246.80">
    <property type="match status" value="1"/>
</dbReference>